<evidence type="ECO:0000313" key="1">
    <source>
        <dbReference type="EMBL" id="CAE7735511.1"/>
    </source>
</evidence>
<sequence length="235" mass="25299">AEDIKVVRSSSMNYLALCATALSAAVLVRRSPPKSRPRVRIQACQNCATPSMQAKAGTTLPISIDSMDFLGSSEASPENGEAVTEVPPVILPADVGSFAEGAVVPVAQAQEKRRAGDHDGQRAKDRNYRRQVGSRLLPPLGAVPLALSFDPSRVRLKLQRAVQHRFATSATGREGKARSRSEGMDCDLSFLAIPVRQTSSHPARITDSCGFWPRNILLGVLQRNVGSLHHSDTPI</sequence>
<proteinExistence type="predicted"/>
<feature type="non-terminal residue" evidence="1">
    <location>
        <position position="1"/>
    </location>
</feature>
<gene>
    <name evidence="1" type="ORF">SNEC2469_LOCUS21259</name>
</gene>
<evidence type="ECO:0000313" key="2">
    <source>
        <dbReference type="Proteomes" id="UP000601435"/>
    </source>
</evidence>
<dbReference type="Proteomes" id="UP000601435">
    <property type="component" value="Unassembled WGS sequence"/>
</dbReference>
<comment type="caution">
    <text evidence="1">The sequence shown here is derived from an EMBL/GenBank/DDBJ whole genome shotgun (WGS) entry which is preliminary data.</text>
</comment>
<dbReference type="EMBL" id="CAJNJA010037585">
    <property type="protein sequence ID" value="CAE7735511.1"/>
    <property type="molecule type" value="Genomic_DNA"/>
</dbReference>
<keyword evidence="2" id="KW-1185">Reference proteome</keyword>
<protein>
    <submittedName>
        <fullName evidence="1">Uncharacterized protein</fullName>
    </submittedName>
</protein>
<reference evidence="1" key="1">
    <citation type="submission" date="2021-02" db="EMBL/GenBank/DDBJ databases">
        <authorList>
            <person name="Dougan E. K."/>
            <person name="Rhodes N."/>
            <person name="Thang M."/>
            <person name="Chan C."/>
        </authorList>
    </citation>
    <scope>NUCLEOTIDE SEQUENCE</scope>
</reference>
<name>A0A812XH29_9DINO</name>
<dbReference type="OrthoDB" id="10387996at2759"/>
<organism evidence="1 2">
    <name type="scientific">Symbiodinium necroappetens</name>
    <dbReference type="NCBI Taxonomy" id="1628268"/>
    <lineage>
        <taxon>Eukaryota</taxon>
        <taxon>Sar</taxon>
        <taxon>Alveolata</taxon>
        <taxon>Dinophyceae</taxon>
        <taxon>Suessiales</taxon>
        <taxon>Symbiodiniaceae</taxon>
        <taxon>Symbiodinium</taxon>
    </lineage>
</organism>
<accession>A0A812XH29</accession>
<dbReference type="AlphaFoldDB" id="A0A812XH29"/>